<gene>
    <name evidence="2" type="ORF">LR48_Vigan11g127000</name>
</gene>
<evidence type="ECO:0000313" key="3">
    <source>
        <dbReference type="Proteomes" id="UP000053144"/>
    </source>
</evidence>
<feature type="compositionally biased region" description="Basic and acidic residues" evidence="1">
    <location>
        <begin position="160"/>
        <end position="189"/>
    </location>
</feature>
<reference evidence="3" key="1">
    <citation type="journal article" date="2015" name="Proc. Natl. Acad. Sci. U.S.A.">
        <title>Genome sequencing of adzuki bean (Vigna angularis) provides insight into high starch and low fat accumulation and domestication.</title>
        <authorList>
            <person name="Yang K."/>
            <person name="Tian Z."/>
            <person name="Chen C."/>
            <person name="Luo L."/>
            <person name="Zhao B."/>
            <person name="Wang Z."/>
            <person name="Yu L."/>
            <person name="Li Y."/>
            <person name="Sun Y."/>
            <person name="Li W."/>
            <person name="Chen Y."/>
            <person name="Li Y."/>
            <person name="Zhang Y."/>
            <person name="Ai D."/>
            <person name="Zhao J."/>
            <person name="Shang C."/>
            <person name="Ma Y."/>
            <person name="Wu B."/>
            <person name="Wang M."/>
            <person name="Gao L."/>
            <person name="Sun D."/>
            <person name="Zhang P."/>
            <person name="Guo F."/>
            <person name="Wang W."/>
            <person name="Li Y."/>
            <person name="Wang J."/>
            <person name="Varshney R.K."/>
            <person name="Wang J."/>
            <person name="Ling H.Q."/>
            <person name="Wan P."/>
        </authorList>
    </citation>
    <scope>NUCLEOTIDE SEQUENCE</scope>
    <source>
        <strain evidence="3">cv. Jingnong 6</strain>
    </source>
</reference>
<protein>
    <submittedName>
        <fullName evidence="2">Uncharacterized protein</fullName>
    </submittedName>
</protein>
<dbReference type="EMBL" id="CM003381">
    <property type="protein sequence ID" value="KOM58236.1"/>
    <property type="molecule type" value="Genomic_DNA"/>
</dbReference>
<dbReference type="Proteomes" id="UP000053144">
    <property type="component" value="Chromosome 11"/>
</dbReference>
<sequence>MAVILFVLPHSSCSKNFFIPFVCSCNASLLPQAMLATPPPTPRINISGTSISFLKRSPNPSLKNPHLIILTLTHHRRHSPNPNPSHRPNLRTQTHNSHRPSRTCTRPHLNASSHSTAQASSLCLHRIRPTSLTRITNRPPPLLTTYFTPTFYSNPSLKRHGSDDRGLADLDRLGDKRRSQGQHRTKEDNCSGDDMNSGGRILLATERMTIAVGDHRCRRGEVRLGSGKMQRKWDAFVA</sequence>
<feature type="region of interest" description="Disordered" evidence="1">
    <location>
        <begin position="153"/>
        <end position="198"/>
    </location>
</feature>
<dbReference type="AlphaFoldDB" id="A0A0L9VT24"/>
<proteinExistence type="predicted"/>
<dbReference type="Gramene" id="KOM58236">
    <property type="protein sequence ID" value="KOM58236"/>
    <property type="gene ID" value="LR48_Vigan11g127000"/>
</dbReference>
<evidence type="ECO:0000256" key="1">
    <source>
        <dbReference type="SAM" id="MobiDB-lite"/>
    </source>
</evidence>
<organism evidence="2 3">
    <name type="scientific">Phaseolus angularis</name>
    <name type="common">Azuki bean</name>
    <name type="synonym">Vigna angularis</name>
    <dbReference type="NCBI Taxonomy" id="3914"/>
    <lineage>
        <taxon>Eukaryota</taxon>
        <taxon>Viridiplantae</taxon>
        <taxon>Streptophyta</taxon>
        <taxon>Embryophyta</taxon>
        <taxon>Tracheophyta</taxon>
        <taxon>Spermatophyta</taxon>
        <taxon>Magnoliopsida</taxon>
        <taxon>eudicotyledons</taxon>
        <taxon>Gunneridae</taxon>
        <taxon>Pentapetalae</taxon>
        <taxon>rosids</taxon>
        <taxon>fabids</taxon>
        <taxon>Fabales</taxon>
        <taxon>Fabaceae</taxon>
        <taxon>Papilionoideae</taxon>
        <taxon>50 kb inversion clade</taxon>
        <taxon>NPAAA clade</taxon>
        <taxon>indigoferoid/millettioid clade</taxon>
        <taxon>Phaseoleae</taxon>
        <taxon>Vigna</taxon>
    </lineage>
</organism>
<evidence type="ECO:0000313" key="2">
    <source>
        <dbReference type="EMBL" id="KOM58236.1"/>
    </source>
</evidence>
<name>A0A0L9VT24_PHAAN</name>
<feature type="region of interest" description="Disordered" evidence="1">
    <location>
        <begin position="76"/>
        <end position="117"/>
    </location>
</feature>
<accession>A0A0L9VT24</accession>